<organism evidence="2 3">
    <name type="scientific">Vespula squamosa</name>
    <name type="common">Southern yellow jacket</name>
    <name type="synonym">Wasp</name>
    <dbReference type="NCBI Taxonomy" id="30214"/>
    <lineage>
        <taxon>Eukaryota</taxon>
        <taxon>Metazoa</taxon>
        <taxon>Ecdysozoa</taxon>
        <taxon>Arthropoda</taxon>
        <taxon>Hexapoda</taxon>
        <taxon>Insecta</taxon>
        <taxon>Pterygota</taxon>
        <taxon>Neoptera</taxon>
        <taxon>Endopterygota</taxon>
        <taxon>Hymenoptera</taxon>
        <taxon>Apocrita</taxon>
        <taxon>Aculeata</taxon>
        <taxon>Vespoidea</taxon>
        <taxon>Vespidae</taxon>
        <taxon>Vespinae</taxon>
        <taxon>Vespula</taxon>
    </lineage>
</organism>
<feature type="region of interest" description="Disordered" evidence="1">
    <location>
        <begin position="50"/>
        <end position="91"/>
    </location>
</feature>
<evidence type="ECO:0000313" key="2">
    <source>
        <dbReference type="EMBL" id="KAL2729634.1"/>
    </source>
</evidence>
<name>A0ABD2BA74_VESSQ</name>
<reference evidence="2 3" key="1">
    <citation type="journal article" date="2024" name="Ann. Entomol. Soc. Am.">
        <title>Genomic analyses of the southern and eastern yellowjacket wasps (Hymenoptera: Vespidae) reveal evolutionary signatures of social life.</title>
        <authorList>
            <person name="Catto M.A."/>
            <person name="Caine P.B."/>
            <person name="Orr S.E."/>
            <person name="Hunt B.G."/>
            <person name="Goodisman M.A.D."/>
        </authorList>
    </citation>
    <scope>NUCLEOTIDE SEQUENCE [LARGE SCALE GENOMIC DNA]</scope>
    <source>
        <strain evidence="2">233</strain>
        <tissue evidence="2">Head and thorax</tissue>
    </source>
</reference>
<sequence length="91" mass="9370">MASPSRVGNLTGRTLGGDGDGSSGGDATARALLLCIIKSYDNVGECEVQKSPLNLPPPPPVLFSPRSAFREGKSSEHARTSKNALSTSPTS</sequence>
<feature type="compositionally biased region" description="Polar residues" evidence="1">
    <location>
        <begin position="81"/>
        <end position="91"/>
    </location>
</feature>
<comment type="caution">
    <text evidence="2">The sequence shown here is derived from an EMBL/GenBank/DDBJ whole genome shotgun (WGS) entry which is preliminary data.</text>
</comment>
<proteinExistence type="predicted"/>
<dbReference type="Proteomes" id="UP001607302">
    <property type="component" value="Unassembled WGS sequence"/>
</dbReference>
<accession>A0ABD2BA74</accession>
<keyword evidence="3" id="KW-1185">Reference proteome</keyword>
<dbReference type="AlphaFoldDB" id="A0ABD2BA74"/>
<feature type="compositionally biased region" description="Basic and acidic residues" evidence="1">
    <location>
        <begin position="68"/>
        <end position="79"/>
    </location>
</feature>
<evidence type="ECO:0000256" key="1">
    <source>
        <dbReference type="SAM" id="MobiDB-lite"/>
    </source>
</evidence>
<dbReference type="EMBL" id="JAUDFV010000130">
    <property type="protein sequence ID" value="KAL2729634.1"/>
    <property type="molecule type" value="Genomic_DNA"/>
</dbReference>
<feature type="compositionally biased region" description="Gly residues" evidence="1">
    <location>
        <begin position="14"/>
        <end position="24"/>
    </location>
</feature>
<feature type="region of interest" description="Disordered" evidence="1">
    <location>
        <begin position="1"/>
        <end position="25"/>
    </location>
</feature>
<protein>
    <submittedName>
        <fullName evidence="2">Uncharacterized protein</fullName>
    </submittedName>
</protein>
<evidence type="ECO:0000313" key="3">
    <source>
        <dbReference type="Proteomes" id="UP001607302"/>
    </source>
</evidence>
<gene>
    <name evidence="2" type="ORF">V1478_005924</name>
</gene>